<comment type="caution">
    <text evidence="1">The sequence shown here is derived from an EMBL/GenBank/DDBJ whole genome shotgun (WGS) entry which is preliminary data.</text>
</comment>
<dbReference type="InterPro" id="IPR016181">
    <property type="entry name" value="Acyl_CoA_acyltransferase"/>
</dbReference>
<keyword evidence="1" id="KW-0808">Transferase</keyword>
<accession>A0ABT7STZ3</accession>
<dbReference type="EMBL" id="JAUCBP010000002">
    <property type="protein sequence ID" value="MDM7859651.1"/>
    <property type="molecule type" value="Genomic_DNA"/>
</dbReference>
<keyword evidence="1" id="KW-0012">Acyltransferase</keyword>
<keyword evidence="2" id="KW-1185">Reference proteome</keyword>
<protein>
    <submittedName>
        <fullName evidence="1">PEP-CTERM/exosortase system-associated acyltransferase</fullName>
    </submittedName>
</protein>
<evidence type="ECO:0000313" key="2">
    <source>
        <dbReference type="Proteomes" id="UP001234343"/>
    </source>
</evidence>
<dbReference type="NCBIfam" id="TIGR03694">
    <property type="entry name" value="exosort_acyl"/>
    <property type="match status" value="1"/>
</dbReference>
<name>A0ABT7STZ3_9ALTE</name>
<evidence type="ECO:0000313" key="1">
    <source>
        <dbReference type="EMBL" id="MDM7859651.1"/>
    </source>
</evidence>
<dbReference type="Pfam" id="PF13444">
    <property type="entry name" value="Acetyltransf_5"/>
    <property type="match status" value="1"/>
</dbReference>
<sequence length="269" mass="30759">MANPIDAVVGRVKKLMTGYSKLKEAKQISKHFSDYLRPVVADSPDSKTKVFNIRHQVYCEELNFEPIRDDEQESDDFDDFSIHAMIQHLQTGNFAGTVRIVHPDDDSKQLPIEKYCLHSITDEELSPANFARHEICEISRLAVPARFRRRKIDQFEGAATGVINPQTYSEEELRCFPFIAIGLYMSAASIVIAKGIPHTYVMMEPRLARSMSFLGIKFHKLGPTVEYHGQRAPYYINPSLLMKNLTPAFKTMLKDIQHSIAEQKHLFSQ</sequence>
<proteinExistence type="predicted"/>
<dbReference type="GO" id="GO:0016746">
    <property type="term" value="F:acyltransferase activity"/>
    <property type="evidence" value="ECO:0007669"/>
    <property type="project" value="UniProtKB-KW"/>
</dbReference>
<gene>
    <name evidence="1" type="ORF">QTP81_03390</name>
</gene>
<dbReference type="Gene3D" id="3.40.630.30">
    <property type="match status" value="1"/>
</dbReference>
<dbReference type="Proteomes" id="UP001234343">
    <property type="component" value="Unassembled WGS sequence"/>
</dbReference>
<dbReference type="InterPro" id="IPR022484">
    <property type="entry name" value="PEP-CTERM/exosrtase_acylTfrase"/>
</dbReference>
<reference evidence="1 2" key="1">
    <citation type="submission" date="2023-06" db="EMBL/GenBank/DDBJ databases">
        <title>Alteromonas sp. ASW11-36 isolated from intertidal sand.</title>
        <authorList>
            <person name="Li Y."/>
        </authorList>
    </citation>
    <scope>NUCLEOTIDE SEQUENCE [LARGE SCALE GENOMIC DNA]</scope>
    <source>
        <strain evidence="1 2">ASW11-36</strain>
    </source>
</reference>
<organism evidence="1 2">
    <name type="scientific">Alteromonas arenosi</name>
    <dbReference type="NCBI Taxonomy" id="3055817"/>
    <lineage>
        <taxon>Bacteria</taxon>
        <taxon>Pseudomonadati</taxon>
        <taxon>Pseudomonadota</taxon>
        <taxon>Gammaproteobacteria</taxon>
        <taxon>Alteromonadales</taxon>
        <taxon>Alteromonadaceae</taxon>
        <taxon>Alteromonas/Salinimonas group</taxon>
        <taxon>Alteromonas</taxon>
    </lineage>
</organism>
<dbReference type="SUPFAM" id="SSF55729">
    <property type="entry name" value="Acyl-CoA N-acyltransferases (Nat)"/>
    <property type="match status" value="1"/>
</dbReference>
<dbReference type="RefSeq" id="WP_289363924.1">
    <property type="nucleotide sequence ID" value="NZ_JAUCBP010000002.1"/>
</dbReference>